<keyword evidence="1" id="KW-1133">Transmembrane helix</keyword>
<evidence type="ECO:0000256" key="1">
    <source>
        <dbReference type="SAM" id="Phobius"/>
    </source>
</evidence>
<dbReference type="VEuPathDB" id="AmoebaDB:EIN_227900"/>
<protein>
    <submittedName>
        <fullName evidence="2">Uncharacterized protein</fullName>
    </submittedName>
</protein>
<keyword evidence="3" id="KW-1185">Reference proteome</keyword>
<organism evidence="2 3">
    <name type="scientific">Entamoeba invadens IP1</name>
    <dbReference type="NCBI Taxonomy" id="370355"/>
    <lineage>
        <taxon>Eukaryota</taxon>
        <taxon>Amoebozoa</taxon>
        <taxon>Evosea</taxon>
        <taxon>Archamoebae</taxon>
        <taxon>Mastigamoebida</taxon>
        <taxon>Entamoebidae</taxon>
        <taxon>Entamoeba</taxon>
    </lineage>
</organism>
<sequence>MVKCSPAILKKCIPNLLCSLFCTFFSIWGTLFLVVILATCDNYPVKKGKLLDFTADDFVTLRIQTGIAAGFYLLFVIGCGIWSGIQIFKKIKTGNKVEYY</sequence>
<keyword evidence="1" id="KW-0472">Membrane</keyword>
<feature type="transmembrane region" description="Helical" evidence="1">
    <location>
        <begin position="12"/>
        <end position="39"/>
    </location>
</feature>
<dbReference type="GeneID" id="14887333"/>
<proteinExistence type="predicted"/>
<dbReference type="OrthoDB" id="67317at2759"/>
<feature type="transmembrane region" description="Helical" evidence="1">
    <location>
        <begin position="59"/>
        <end position="82"/>
    </location>
</feature>
<evidence type="ECO:0000313" key="3">
    <source>
        <dbReference type="Proteomes" id="UP000014680"/>
    </source>
</evidence>
<name>A0A0A1U2S5_ENTIV</name>
<dbReference type="AlphaFoldDB" id="A0A0A1U2S5"/>
<gene>
    <name evidence="2" type="ORF">EIN_227900</name>
</gene>
<dbReference type="Proteomes" id="UP000014680">
    <property type="component" value="Unassembled WGS sequence"/>
</dbReference>
<keyword evidence="1" id="KW-0812">Transmembrane</keyword>
<dbReference type="OMA" id="CIFADSY"/>
<accession>A0A0A1U2S5</accession>
<dbReference type="EMBL" id="KB206756">
    <property type="protein sequence ID" value="ELP88357.1"/>
    <property type="molecule type" value="Genomic_DNA"/>
</dbReference>
<dbReference type="RefSeq" id="XP_004255128.1">
    <property type="nucleotide sequence ID" value="XM_004255080.1"/>
</dbReference>
<reference evidence="2 3" key="1">
    <citation type="submission" date="2012-10" db="EMBL/GenBank/DDBJ databases">
        <authorList>
            <person name="Zafar N."/>
            <person name="Inman J."/>
            <person name="Hall N."/>
            <person name="Lorenzi H."/>
            <person name="Caler E."/>
        </authorList>
    </citation>
    <scope>NUCLEOTIDE SEQUENCE [LARGE SCALE GENOMIC DNA]</scope>
    <source>
        <strain evidence="2 3">IP1</strain>
    </source>
</reference>
<dbReference type="KEGG" id="eiv:EIN_227900"/>
<evidence type="ECO:0000313" key="2">
    <source>
        <dbReference type="EMBL" id="ELP88357.1"/>
    </source>
</evidence>